<feature type="transmembrane region" description="Helical" evidence="2">
    <location>
        <begin position="359"/>
        <end position="380"/>
    </location>
</feature>
<proteinExistence type="predicted"/>
<evidence type="ECO:0000256" key="1">
    <source>
        <dbReference type="SAM" id="MobiDB-lite"/>
    </source>
</evidence>
<feature type="transmembrane region" description="Helical" evidence="2">
    <location>
        <begin position="111"/>
        <end position="130"/>
    </location>
</feature>
<dbReference type="AlphaFoldDB" id="A0A7S4PT78"/>
<evidence type="ECO:0000256" key="2">
    <source>
        <dbReference type="SAM" id="Phobius"/>
    </source>
</evidence>
<sequence length="621" mass="69436">MLPLDTAVTPETGSRGRPVGRMESVASVSSAATFGNQSMSQLFYVRHSTGMNSGAVTCWGRVLGYVSKLCSLFSWFTALMCFLFANLLLPIVCGFQMFLLDYVLANETLMFMHWVWIFVLCEMGLLAHLMRHRAEMHAVGSGSFQWIVYSWLISTKSCVLYFHVLPDIAGSAIRFDLRTIVTLLWLTPVFYTILTFRTLRELFQSDSLTRSRTDHRHSDLLRDKQEHTTLDVVLLTDMVWHVVIDMIDISYMMFLSNPFDRSTSIVDPGLVNERPETVETIRVCVGVFIFLGLFFHQQSFPSIGYMASSSRSYASSSGSARQSQGGPTSRSDPVAAAASSKQDSMLDYRVDVVKARKRSAIVSILMVDLPFLVIRTYMYILSMNTAAAQASQPTTTTPPTGRLFAPGLKGSSPFESFINQRQLDKFWVKNILCMLLQAMQLRFVQQADLERSQSLRWWDLRRSSSDTASFGARRRRSEHDRQLRRKWQEMDRGKLEAAMQDTGGFGMEEVAEQQSDGFGEEQPNHAASSSDNRMPLDARAEAAVGGGASSGECPDPGDDPSGGTAGRHCWRLPCCCRRRPLCCSYGILAHVLMGSVLGWLIAKVDFNQALTDLKLGLGRQS</sequence>
<accession>A0A7S4PT78</accession>
<feature type="region of interest" description="Disordered" evidence="1">
    <location>
        <begin position="316"/>
        <end position="338"/>
    </location>
</feature>
<keyword evidence="2" id="KW-0812">Transmembrane</keyword>
<feature type="transmembrane region" description="Helical" evidence="2">
    <location>
        <begin position="72"/>
        <end position="99"/>
    </location>
</feature>
<name>A0A7S4PT78_9DINO</name>
<keyword evidence="2" id="KW-0472">Membrane</keyword>
<reference evidence="3" key="1">
    <citation type="submission" date="2021-01" db="EMBL/GenBank/DDBJ databases">
        <authorList>
            <person name="Corre E."/>
            <person name="Pelletier E."/>
            <person name="Niang G."/>
            <person name="Scheremetjew M."/>
            <person name="Finn R."/>
            <person name="Kale V."/>
            <person name="Holt S."/>
            <person name="Cochrane G."/>
            <person name="Meng A."/>
            <person name="Brown T."/>
            <person name="Cohen L."/>
        </authorList>
    </citation>
    <scope>NUCLEOTIDE SEQUENCE</scope>
    <source>
        <strain evidence="3">CCMP3105</strain>
    </source>
</reference>
<protein>
    <submittedName>
        <fullName evidence="3">Uncharacterized protein</fullName>
    </submittedName>
</protein>
<feature type="compositionally biased region" description="Low complexity" evidence="1">
    <location>
        <begin position="316"/>
        <end position="326"/>
    </location>
</feature>
<feature type="compositionally biased region" description="Basic and acidic residues" evidence="1">
    <location>
        <begin position="477"/>
        <end position="493"/>
    </location>
</feature>
<dbReference type="EMBL" id="HBNR01002222">
    <property type="protein sequence ID" value="CAE4561950.1"/>
    <property type="molecule type" value="Transcribed_RNA"/>
</dbReference>
<gene>
    <name evidence="3" type="ORF">AMON00008_LOCUS1569</name>
</gene>
<organism evidence="3">
    <name type="scientific">Alexandrium monilatum</name>
    <dbReference type="NCBI Taxonomy" id="311494"/>
    <lineage>
        <taxon>Eukaryota</taxon>
        <taxon>Sar</taxon>
        <taxon>Alveolata</taxon>
        <taxon>Dinophyceae</taxon>
        <taxon>Gonyaulacales</taxon>
        <taxon>Pyrocystaceae</taxon>
        <taxon>Alexandrium</taxon>
    </lineage>
</organism>
<feature type="transmembrane region" description="Helical" evidence="2">
    <location>
        <begin position="177"/>
        <end position="196"/>
    </location>
</feature>
<feature type="region of interest" description="Disordered" evidence="1">
    <location>
        <begin position="468"/>
        <end position="493"/>
    </location>
</feature>
<keyword evidence="2" id="KW-1133">Transmembrane helix</keyword>
<feature type="transmembrane region" description="Helical" evidence="2">
    <location>
        <begin position="142"/>
        <end position="165"/>
    </location>
</feature>
<feature type="region of interest" description="Disordered" evidence="1">
    <location>
        <begin position="511"/>
        <end position="562"/>
    </location>
</feature>
<evidence type="ECO:0000313" key="3">
    <source>
        <dbReference type="EMBL" id="CAE4561950.1"/>
    </source>
</evidence>